<dbReference type="InterPro" id="IPR000086">
    <property type="entry name" value="NUDIX_hydrolase_dom"/>
</dbReference>
<proteinExistence type="predicted"/>
<dbReference type="FunFam" id="3.90.79.10:FF:000024">
    <property type="entry name" value="ADP-ribose pyrophosphatase"/>
    <property type="match status" value="1"/>
</dbReference>
<evidence type="ECO:0000313" key="5">
    <source>
        <dbReference type="Proteomes" id="UP000215059"/>
    </source>
</evidence>
<organism evidence="4 5">
    <name type="scientific">Fictibacillus aquaticus</name>
    <dbReference type="NCBI Taxonomy" id="2021314"/>
    <lineage>
        <taxon>Bacteria</taxon>
        <taxon>Bacillati</taxon>
        <taxon>Bacillota</taxon>
        <taxon>Bacilli</taxon>
        <taxon>Bacillales</taxon>
        <taxon>Fictibacillaceae</taxon>
        <taxon>Fictibacillus</taxon>
    </lineage>
</organism>
<sequence>MDHLIEKTINTRDIYKGKIIDLQIEDVLLPDGGKSTREIVRHPGAVAVIAVTEDKKALMVRQYRKALGKVITEIPAGKLEKGEDPLESAKRELLEETGYTCREMKKIASFYTSPGFADEIITVYFTDSLIYKGEQNTDEDEFIDVLELTAAEISELIEKEEIHDAKTMYAAMYLQMKYDR</sequence>
<dbReference type="PANTHER" id="PTHR11839">
    <property type="entry name" value="UDP/ADP-SUGAR PYROPHOSPHATASE"/>
    <property type="match status" value="1"/>
</dbReference>
<evidence type="ECO:0000256" key="1">
    <source>
        <dbReference type="ARBA" id="ARBA00001946"/>
    </source>
</evidence>
<dbReference type="PROSITE" id="PS51462">
    <property type="entry name" value="NUDIX"/>
    <property type="match status" value="1"/>
</dbReference>
<keyword evidence="2" id="KW-0378">Hydrolase</keyword>
<dbReference type="GO" id="GO:0019693">
    <property type="term" value="P:ribose phosphate metabolic process"/>
    <property type="evidence" value="ECO:0007669"/>
    <property type="project" value="TreeGrafter"/>
</dbReference>
<dbReference type="GO" id="GO:0016787">
    <property type="term" value="F:hydrolase activity"/>
    <property type="evidence" value="ECO:0007669"/>
    <property type="project" value="UniProtKB-KW"/>
</dbReference>
<reference evidence="4 5" key="1">
    <citation type="submission" date="2017-07" db="EMBL/GenBank/DDBJ databases">
        <title>Fictibacillus sp. nov. GDSW-R2A3 Genome sequencing and assembly.</title>
        <authorList>
            <person name="Mayilraj S."/>
        </authorList>
    </citation>
    <scope>NUCLEOTIDE SEQUENCE [LARGE SCALE GENOMIC DNA]</scope>
    <source>
        <strain evidence="4 5">GDSW-R2A3</strain>
    </source>
</reference>
<protein>
    <submittedName>
        <fullName evidence="4">ADP-ribose pyrophosphatase</fullName>
    </submittedName>
</protein>
<dbReference type="SUPFAM" id="SSF55811">
    <property type="entry name" value="Nudix"/>
    <property type="match status" value="1"/>
</dbReference>
<dbReference type="EMBL" id="NOII01000001">
    <property type="protein sequence ID" value="OYD58385.1"/>
    <property type="molecule type" value="Genomic_DNA"/>
</dbReference>
<comment type="caution">
    <text evidence="4">The sequence shown here is derived from an EMBL/GenBank/DDBJ whole genome shotgun (WGS) entry which is preliminary data.</text>
</comment>
<dbReference type="Gene3D" id="3.90.79.10">
    <property type="entry name" value="Nucleoside Triphosphate Pyrophosphohydrolase"/>
    <property type="match status" value="1"/>
</dbReference>
<dbReference type="Pfam" id="PF00293">
    <property type="entry name" value="NUDIX"/>
    <property type="match status" value="1"/>
</dbReference>
<comment type="cofactor">
    <cofactor evidence="1">
        <name>Mg(2+)</name>
        <dbReference type="ChEBI" id="CHEBI:18420"/>
    </cofactor>
</comment>
<feature type="domain" description="Nudix hydrolase" evidence="3">
    <location>
        <begin position="40"/>
        <end position="170"/>
    </location>
</feature>
<dbReference type="InterPro" id="IPR015797">
    <property type="entry name" value="NUDIX_hydrolase-like_dom_sf"/>
</dbReference>
<dbReference type="RefSeq" id="WP_094250348.1">
    <property type="nucleotide sequence ID" value="NZ_JBHLXL010000001.1"/>
</dbReference>
<dbReference type="GO" id="GO:0006753">
    <property type="term" value="P:nucleoside phosphate metabolic process"/>
    <property type="evidence" value="ECO:0007669"/>
    <property type="project" value="TreeGrafter"/>
</dbReference>
<evidence type="ECO:0000259" key="3">
    <source>
        <dbReference type="PROSITE" id="PS51462"/>
    </source>
</evidence>
<dbReference type="PANTHER" id="PTHR11839:SF18">
    <property type="entry name" value="NUDIX HYDROLASE DOMAIN-CONTAINING PROTEIN"/>
    <property type="match status" value="1"/>
</dbReference>
<evidence type="ECO:0000313" key="4">
    <source>
        <dbReference type="EMBL" id="OYD58385.1"/>
    </source>
</evidence>
<dbReference type="GO" id="GO:0005829">
    <property type="term" value="C:cytosol"/>
    <property type="evidence" value="ECO:0007669"/>
    <property type="project" value="TreeGrafter"/>
</dbReference>
<name>A0A235FC72_9BACL</name>
<dbReference type="Proteomes" id="UP000215059">
    <property type="component" value="Unassembled WGS sequence"/>
</dbReference>
<dbReference type="OrthoDB" id="9806150at2"/>
<gene>
    <name evidence="4" type="ORF">CGZ90_00320</name>
</gene>
<evidence type="ECO:0000256" key="2">
    <source>
        <dbReference type="ARBA" id="ARBA00022801"/>
    </source>
</evidence>
<keyword evidence="5" id="KW-1185">Reference proteome</keyword>
<accession>A0A235FC72</accession>
<dbReference type="AlphaFoldDB" id="A0A235FC72"/>